<feature type="transmembrane region" description="Helical" evidence="1">
    <location>
        <begin position="93"/>
        <end position="113"/>
    </location>
</feature>
<proteinExistence type="predicted"/>
<protein>
    <submittedName>
        <fullName evidence="2">Uncharacterized protein</fullName>
    </submittedName>
</protein>
<keyword evidence="1" id="KW-1133">Transmembrane helix</keyword>
<dbReference type="EMBL" id="UINC01106462">
    <property type="protein sequence ID" value="SVC71144.1"/>
    <property type="molecule type" value="Genomic_DNA"/>
</dbReference>
<feature type="non-terminal residue" evidence="2">
    <location>
        <position position="327"/>
    </location>
</feature>
<accession>A0A382PCL3</accession>
<evidence type="ECO:0000256" key="1">
    <source>
        <dbReference type="SAM" id="Phobius"/>
    </source>
</evidence>
<feature type="transmembrane region" description="Helical" evidence="1">
    <location>
        <begin position="145"/>
        <end position="167"/>
    </location>
</feature>
<reference evidence="2" key="1">
    <citation type="submission" date="2018-05" db="EMBL/GenBank/DDBJ databases">
        <authorList>
            <person name="Lanie J.A."/>
            <person name="Ng W.-L."/>
            <person name="Kazmierczak K.M."/>
            <person name="Andrzejewski T.M."/>
            <person name="Davidsen T.M."/>
            <person name="Wayne K.J."/>
            <person name="Tettelin H."/>
            <person name="Glass J.I."/>
            <person name="Rusch D."/>
            <person name="Podicherti R."/>
            <person name="Tsui H.-C.T."/>
            <person name="Winkler M.E."/>
        </authorList>
    </citation>
    <scope>NUCLEOTIDE SEQUENCE</scope>
</reference>
<keyword evidence="1" id="KW-0812">Transmembrane</keyword>
<keyword evidence="1" id="KW-0472">Membrane</keyword>
<feature type="transmembrane region" description="Helical" evidence="1">
    <location>
        <begin position="62"/>
        <end position="81"/>
    </location>
</feature>
<dbReference type="PANTHER" id="PTHR43471">
    <property type="entry name" value="ABC TRANSPORTER PERMEASE"/>
    <property type="match status" value="1"/>
</dbReference>
<dbReference type="AlphaFoldDB" id="A0A382PCL3"/>
<feature type="transmembrane region" description="Helical" evidence="1">
    <location>
        <begin position="20"/>
        <end position="42"/>
    </location>
</feature>
<gene>
    <name evidence="2" type="ORF">METZ01_LOCUS323998</name>
</gene>
<name>A0A382PCL3_9ZZZZ</name>
<sequence length="327" mass="37264">MSDISTIFAGLSRFFKNDLGAFGTFGFLCFLGLIGLIGYCIYDRRTRAISRLTWRAAFRFRFFWVMAILLLLSVVGLPMMVKGDGTAEGLTQILITYTLSMVFFLLGAGTLWLSAGTMARDIEDSQMQMIATKPIARWQIWMGKWIGIMALNVTLLVMVGVAVFGVVEYRAHRLTKEEFNRIKNQSDKEIFLSALKAGIDVFQRDEITLGFVKAPEDQPLLERLREPFLGTRGDFPIKKFIEKNKAEPLLKPIEEMRREVAGLEEKKLRKQVLIARASMPLTDVLFARSPNIMVPLEDSYGKQQITNEMSRLIEQEMASRLEIQQQI</sequence>
<organism evidence="2">
    <name type="scientific">marine metagenome</name>
    <dbReference type="NCBI Taxonomy" id="408172"/>
    <lineage>
        <taxon>unclassified sequences</taxon>
        <taxon>metagenomes</taxon>
        <taxon>ecological metagenomes</taxon>
    </lineage>
</organism>
<evidence type="ECO:0000313" key="2">
    <source>
        <dbReference type="EMBL" id="SVC71144.1"/>
    </source>
</evidence>